<keyword evidence="3 4" id="KW-0326">Glycosidase</keyword>
<dbReference type="RefSeq" id="WP_115370942.1">
    <property type="nucleotide sequence ID" value="NZ_UGTW01000001.1"/>
</dbReference>
<evidence type="ECO:0000256" key="1">
    <source>
        <dbReference type="ARBA" id="ARBA00009902"/>
    </source>
</evidence>
<dbReference type="CDD" id="cd18623">
    <property type="entry name" value="GH32_ScrB-like"/>
    <property type="match status" value="1"/>
</dbReference>
<dbReference type="PANTHER" id="PTHR43101:SF1">
    <property type="entry name" value="BETA-FRUCTOSIDASE"/>
    <property type="match status" value="1"/>
</dbReference>
<comment type="similarity">
    <text evidence="1 4">Belongs to the glycosyl hydrolase 32 family.</text>
</comment>
<evidence type="ECO:0000313" key="9">
    <source>
        <dbReference type="Proteomes" id="UP000254331"/>
    </source>
</evidence>
<comment type="function">
    <text evidence="5">Enables the bacterium to metabolize sucrose as a sole carbon source.</text>
</comment>
<dbReference type="Pfam" id="PF08244">
    <property type="entry name" value="Glyco_hydro_32C"/>
    <property type="match status" value="1"/>
</dbReference>
<keyword evidence="5" id="KW-0963">Cytoplasm</keyword>
<comment type="subcellular location">
    <subcellularLocation>
        <location evidence="5">Cytoplasm</location>
    </subcellularLocation>
</comment>
<comment type="catalytic activity">
    <reaction evidence="4">
        <text>Hydrolysis of terminal non-reducing beta-D-fructofuranoside residues in beta-D-fructofuranosides.</text>
        <dbReference type="EC" id="3.2.1.26"/>
    </reaction>
</comment>
<dbReference type="InterPro" id="IPR018053">
    <property type="entry name" value="Glyco_hydro_32_AS"/>
</dbReference>
<dbReference type="InterPro" id="IPR013189">
    <property type="entry name" value="Glyco_hydro_32_C"/>
</dbReference>
<dbReference type="PROSITE" id="PS00609">
    <property type="entry name" value="GLYCOSYL_HYDROL_F32"/>
    <property type="match status" value="1"/>
</dbReference>
<comment type="pathway">
    <text evidence="5">Glycan biosynthesis; sucrose metabolism.</text>
</comment>
<dbReference type="InterPro" id="IPR051214">
    <property type="entry name" value="GH32_Enzymes"/>
</dbReference>
<dbReference type="AlphaFoldDB" id="A0A379FED3"/>
<dbReference type="PANTHER" id="PTHR43101">
    <property type="entry name" value="BETA-FRUCTOSIDASE"/>
    <property type="match status" value="1"/>
</dbReference>
<sequence>MNTNEGLSAILQAVMRNSTKAVKDKYYPHWHLAPVTGLLNDPNGFCFDGEYYHLFYQWNPLSCEHKNKCWGHWRSKDLIIWQHQPVALLPDEFYDKDGCYSGSAVIYQGQLILCYTGNVKFEDGSRTAWQCLAVENQRGGFDKLGPVLGLPEGYSGHVRDPKIWQYNDIWYMVLGAQNLDKQGKVLLYRASHLYQWQLAGELAGSYLGGLADAGYMWECPDLFELDDRFILLTCPQGIKREQQRFLNSHSSAYLIGDFDYSTLQFQHGDLIELDAGFEFYAPQTTLANGRRLLFGWMGVPDGEEMYQPTIANGWIHQMTCPRELHIKEGKLYQQPVKELQQLRQKPAYWQGIADDAPDISGFSFEFEVELFGSLTIYFSDTLALFIENNQAVLKRRSVKNGEWQSRFWSGDIKHLQILCDSSSVEIFFNGGAGVMSSRFFPLEKQTICFLGKDTINLTTWQLKNALLS</sequence>
<dbReference type="Proteomes" id="UP000254331">
    <property type="component" value="Unassembled WGS sequence"/>
</dbReference>
<dbReference type="InterPro" id="IPR006232">
    <property type="entry name" value="Suc6P_hydrolase"/>
</dbReference>
<dbReference type="InterPro" id="IPR013148">
    <property type="entry name" value="Glyco_hydro_32_N"/>
</dbReference>
<reference evidence="8 9" key="1">
    <citation type="submission" date="2018-06" db="EMBL/GenBank/DDBJ databases">
        <authorList>
            <consortium name="Pathogen Informatics"/>
            <person name="Doyle S."/>
        </authorList>
    </citation>
    <scope>NUCLEOTIDE SEQUENCE [LARGE SCALE GENOMIC DNA]</scope>
    <source>
        <strain evidence="8 9">NCTC10376</strain>
    </source>
</reference>
<evidence type="ECO:0000256" key="4">
    <source>
        <dbReference type="RuleBase" id="RU362110"/>
    </source>
</evidence>
<dbReference type="NCBIfam" id="TIGR01322">
    <property type="entry name" value="scrB_fam"/>
    <property type="match status" value="1"/>
</dbReference>
<dbReference type="InterPro" id="IPR013320">
    <property type="entry name" value="ConA-like_dom_sf"/>
</dbReference>
<evidence type="ECO:0000256" key="5">
    <source>
        <dbReference type="RuleBase" id="RU365015"/>
    </source>
</evidence>
<name>A0A379FED3_PROVU</name>
<dbReference type="InterPro" id="IPR023296">
    <property type="entry name" value="Glyco_hydro_beta-prop_sf"/>
</dbReference>
<organism evidence="8 9">
    <name type="scientific">Proteus vulgaris</name>
    <dbReference type="NCBI Taxonomy" id="585"/>
    <lineage>
        <taxon>Bacteria</taxon>
        <taxon>Pseudomonadati</taxon>
        <taxon>Pseudomonadota</taxon>
        <taxon>Gammaproteobacteria</taxon>
        <taxon>Enterobacterales</taxon>
        <taxon>Morganellaceae</taxon>
        <taxon>Proteus</taxon>
    </lineage>
</organism>
<accession>A0A379FED3</accession>
<protein>
    <recommendedName>
        <fullName evidence="4">Sucrose-6-phosphate hydrolase</fullName>
        <ecNumber evidence="4">3.2.1.26</ecNumber>
    </recommendedName>
    <alternativeName>
        <fullName evidence="5">Invertase</fullName>
    </alternativeName>
</protein>
<dbReference type="EC" id="3.2.1.26" evidence="4"/>
<dbReference type="Gene3D" id="2.60.120.560">
    <property type="entry name" value="Exo-inulinase, domain 1"/>
    <property type="match status" value="1"/>
</dbReference>
<gene>
    <name evidence="8" type="primary">cscA</name>
    <name evidence="8" type="ORF">NCTC10376_03811</name>
</gene>
<dbReference type="Gene3D" id="2.115.10.20">
    <property type="entry name" value="Glycosyl hydrolase domain, family 43"/>
    <property type="match status" value="1"/>
</dbReference>
<evidence type="ECO:0000259" key="7">
    <source>
        <dbReference type="Pfam" id="PF08244"/>
    </source>
</evidence>
<dbReference type="EMBL" id="UGTW01000001">
    <property type="protein sequence ID" value="SUC17858.1"/>
    <property type="molecule type" value="Genomic_DNA"/>
</dbReference>
<dbReference type="GO" id="GO:0004564">
    <property type="term" value="F:beta-fructofuranosidase activity"/>
    <property type="evidence" value="ECO:0007669"/>
    <property type="project" value="UniProtKB-EC"/>
</dbReference>
<keyword evidence="5" id="KW-0119">Carbohydrate metabolism</keyword>
<keyword evidence="2 4" id="KW-0378">Hydrolase</keyword>
<feature type="domain" description="Glycosyl hydrolase family 32 C-terminal" evidence="7">
    <location>
        <begin position="374"/>
        <end position="445"/>
    </location>
</feature>
<dbReference type="Pfam" id="PF00251">
    <property type="entry name" value="Glyco_hydro_32N"/>
    <property type="match status" value="1"/>
</dbReference>
<dbReference type="InterPro" id="IPR001362">
    <property type="entry name" value="Glyco_hydro_32"/>
</dbReference>
<evidence type="ECO:0000259" key="6">
    <source>
        <dbReference type="Pfam" id="PF00251"/>
    </source>
</evidence>
<evidence type="ECO:0000256" key="2">
    <source>
        <dbReference type="ARBA" id="ARBA00022801"/>
    </source>
</evidence>
<dbReference type="GO" id="GO:0005985">
    <property type="term" value="P:sucrose metabolic process"/>
    <property type="evidence" value="ECO:0007669"/>
    <property type="project" value="UniProtKB-UniPathway"/>
</dbReference>
<dbReference type="SUPFAM" id="SSF49899">
    <property type="entry name" value="Concanavalin A-like lectins/glucanases"/>
    <property type="match status" value="1"/>
</dbReference>
<proteinExistence type="inferred from homology"/>
<evidence type="ECO:0000313" key="8">
    <source>
        <dbReference type="EMBL" id="SUC17858.1"/>
    </source>
</evidence>
<feature type="domain" description="Glycosyl hydrolase family 32 N-terminal" evidence="6">
    <location>
        <begin position="31"/>
        <end position="335"/>
    </location>
</feature>
<evidence type="ECO:0000256" key="3">
    <source>
        <dbReference type="ARBA" id="ARBA00023295"/>
    </source>
</evidence>
<dbReference type="SMART" id="SM00640">
    <property type="entry name" value="Glyco_32"/>
    <property type="match status" value="1"/>
</dbReference>
<dbReference type="SUPFAM" id="SSF75005">
    <property type="entry name" value="Arabinanase/levansucrase/invertase"/>
    <property type="match status" value="1"/>
</dbReference>
<dbReference type="GO" id="GO:0005737">
    <property type="term" value="C:cytoplasm"/>
    <property type="evidence" value="ECO:0007669"/>
    <property type="project" value="UniProtKB-SubCell"/>
</dbReference>
<dbReference type="UniPathway" id="UPA00238"/>